<feature type="non-terminal residue" evidence="2">
    <location>
        <position position="1"/>
    </location>
</feature>
<feature type="region of interest" description="Disordered" evidence="1">
    <location>
        <begin position="1"/>
        <end position="23"/>
    </location>
</feature>
<evidence type="ECO:0000256" key="1">
    <source>
        <dbReference type="SAM" id="MobiDB-lite"/>
    </source>
</evidence>
<dbReference type="EMBL" id="CAXAMM010039313">
    <property type="protein sequence ID" value="CAK9085544.1"/>
    <property type="molecule type" value="Genomic_DNA"/>
</dbReference>
<gene>
    <name evidence="2" type="ORF">SCF082_LOCUS40518</name>
</gene>
<dbReference type="Proteomes" id="UP001642464">
    <property type="component" value="Unassembled WGS sequence"/>
</dbReference>
<name>A0ABP0QBA6_9DINO</name>
<comment type="caution">
    <text evidence="2">The sequence shown here is derived from an EMBL/GenBank/DDBJ whole genome shotgun (WGS) entry which is preliminary data.</text>
</comment>
<sequence length="266" mass="29692">SSAPAGTRPVPPPEWPWPPRGSSMKRRPVVWLQTISLLWPGLALKLESLESGPTIAIPCETSYLHHKNELMMSYCGALIVEGIDKSINAKGCEEVHTPQVQMALANKMFTGCASPCIFDFMMPHLAAFQWDKIHFCWKKIERCGATGEQDAVVARKRSVCEAPAGPCLPVYPTLTDELVSKHCTPGSTAEKFASAVGCDMTYTYQVRRSLANLMFEQCSSRCLFDFDNPKVAYAWIEGNSCWLKTDHCGFRYEQQGALLRKKSFCK</sequence>
<evidence type="ECO:0000313" key="3">
    <source>
        <dbReference type="Proteomes" id="UP001642464"/>
    </source>
</evidence>
<reference evidence="2 3" key="1">
    <citation type="submission" date="2024-02" db="EMBL/GenBank/DDBJ databases">
        <authorList>
            <person name="Chen Y."/>
            <person name="Shah S."/>
            <person name="Dougan E. K."/>
            <person name="Thang M."/>
            <person name="Chan C."/>
        </authorList>
    </citation>
    <scope>NUCLEOTIDE SEQUENCE [LARGE SCALE GENOMIC DNA]</scope>
</reference>
<feature type="non-terminal residue" evidence="2">
    <location>
        <position position="266"/>
    </location>
</feature>
<keyword evidence="3" id="KW-1185">Reference proteome</keyword>
<protein>
    <submittedName>
        <fullName evidence="2">Chloroplastic</fullName>
    </submittedName>
</protein>
<proteinExistence type="predicted"/>
<feature type="compositionally biased region" description="Pro residues" evidence="1">
    <location>
        <begin position="9"/>
        <end position="19"/>
    </location>
</feature>
<accession>A0ABP0QBA6</accession>
<organism evidence="2 3">
    <name type="scientific">Durusdinium trenchii</name>
    <dbReference type="NCBI Taxonomy" id="1381693"/>
    <lineage>
        <taxon>Eukaryota</taxon>
        <taxon>Sar</taxon>
        <taxon>Alveolata</taxon>
        <taxon>Dinophyceae</taxon>
        <taxon>Suessiales</taxon>
        <taxon>Symbiodiniaceae</taxon>
        <taxon>Durusdinium</taxon>
    </lineage>
</organism>
<evidence type="ECO:0000313" key="2">
    <source>
        <dbReference type="EMBL" id="CAK9085544.1"/>
    </source>
</evidence>